<evidence type="ECO:0000313" key="2">
    <source>
        <dbReference type="EMBL" id="TFK98589.1"/>
    </source>
</evidence>
<evidence type="ECO:0000313" key="3">
    <source>
        <dbReference type="Proteomes" id="UP000305067"/>
    </source>
</evidence>
<keyword evidence="3" id="KW-1185">Reference proteome</keyword>
<name>A0A5C3QC14_9AGAR</name>
<organism evidence="2 3">
    <name type="scientific">Pterulicium gracile</name>
    <dbReference type="NCBI Taxonomy" id="1884261"/>
    <lineage>
        <taxon>Eukaryota</taxon>
        <taxon>Fungi</taxon>
        <taxon>Dikarya</taxon>
        <taxon>Basidiomycota</taxon>
        <taxon>Agaricomycotina</taxon>
        <taxon>Agaricomycetes</taxon>
        <taxon>Agaricomycetidae</taxon>
        <taxon>Agaricales</taxon>
        <taxon>Pleurotineae</taxon>
        <taxon>Pterulaceae</taxon>
        <taxon>Pterulicium</taxon>
    </lineage>
</organism>
<feature type="compositionally biased region" description="Low complexity" evidence="1">
    <location>
        <begin position="189"/>
        <end position="206"/>
    </location>
</feature>
<proteinExistence type="predicted"/>
<dbReference type="EMBL" id="ML178838">
    <property type="protein sequence ID" value="TFK98589.1"/>
    <property type="molecule type" value="Genomic_DNA"/>
</dbReference>
<feature type="compositionally biased region" description="Polar residues" evidence="1">
    <location>
        <begin position="34"/>
        <end position="54"/>
    </location>
</feature>
<evidence type="ECO:0000256" key="1">
    <source>
        <dbReference type="SAM" id="MobiDB-lite"/>
    </source>
</evidence>
<feature type="compositionally biased region" description="Basic residues" evidence="1">
    <location>
        <begin position="1"/>
        <end position="11"/>
    </location>
</feature>
<feature type="region of interest" description="Disordered" evidence="1">
    <location>
        <begin position="178"/>
        <end position="206"/>
    </location>
</feature>
<dbReference type="AlphaFoldDB" id="A0A5C3QC14"/>
<feature type="region of interest" description="Disordered" evidence="1">
    <location>
        <begin position="1"/>
        <end position="58"/>
    </location>
</feature>
<protein>
    <submittedName>
        <fullName evidence="2">Uncharacterized protein</fullName>
    </submittedName>
</protein>
<gene>
    <name evidence="2" type="ORF">BDV98DRAFT_197249</name>
</gene>
<sequence length="206" mass="21850">MAKSSSKKKAVARQNKSKPVAKGQVLNAAKKTSKQIYLSSSRHSNPVASNSSSGALPPLVTTESTGLITTLPIPSGPWPARFDSLPPAWVTDEPPPPLRAGSERLRASPLIRTTSTRLDSRTISYYFELAATVHSIEGQKSAVIVDGAPCLVRLPPPIIYKTRTPSTWRVPLGSIEQQTPAKATDAAGSASSSTSNAQNSSSTQWC</sequence>
<reference evidence="2 3" key="1">
    <citation type="journal article" date="2019" name="Nat. Ecol. Evol.">
        <title>Megaphylogeny resolves global patterns of mushroom evolution.</title>
        <authorList>
            <person name="Varga T."/>
            <person name="Krizsan K."/>
            <person name="Foldi C."/>
            <person name="Dima B."/>
            <person name="Sanchez-Garcia M."/>
            <person name="Sanchez-Ramirez S."/>
            <person name="Szollosi G.J."/>
            <person name="Szarkandi J.G."/>
            <person name="Papp V."/>
            <person name="Albert L."/>
            <person name="Andreopoulos W."/>
            <person name="Angelini C."/>
            <person name="Antonin V."/>
            <person name="Barry K.W."/>
            <person name="Bougher N.L."/>
            <person name="Buchanan P."/>
            <person name="Buyck B."/>
            <person name="Bense V."/>
            <person name="Catcheside P."/>
            <person name="Chovatia M."/>
            <person name="Cooper J."/>
            <person name="Damon W."/>
            <person name="Desjardin D."/>
            <person name="Finy P."/>
            <person name="Geml J."/>
            <person name="Haridas S."/>
            <person name="Hughes K."/>
            <person name="Justo A."/>
            <person name="Karasinski D."/>
            <person name="Kautmanova I."/>
            <person name="Kiss B."/>
            <person name="Kocsube S."/>
            <person name="Kotiranta H."/>
            <person name="LaButti K.M."/>
            <person name="Lechner B.E."/>
            <person name="Liimatainen K."/>
            <person name="Lipzen A."/>
            <person name="Lukacs Z."/>
            <person name="Mihaltcheva S."/>
            <person name="Morgado L.N."/>
            <person name="Niskanen T."/>
            <person name="Noordeloos M.E."/>
            <person name="Ohm R.A."/>
            <person name="Ortiz-Santana B."/>
            <person name="Ovrebo C."/>
            <person name="Racz N."/>
            <person name="Riley R."/>
            <person name="Savchenko A."/>
            <person name="Shiryaev A."/>
            <person name="Soop K."/>
            <person name="Spirin V."/>
            <person name="Szebenyi C."/>
            <person name="Tomsovsky M."/>
            <person name="Tulloss R.E."/>
            <person name="Uehling J."/>
            <person name="Grigoriev I.V."/>
            <person name="Vagvolgyi C."/>
            <person name="Papp T."/>
            <person name="Martin F.M."/>
            <person name="Miettinen O."/>
            <person name="Hibbett D.S."/>
            <person name="Nagy L.G."/>
        </authorList>
    </citation>
    <scope>NUCLEOTIDE SEQUENCE [LARGE SCALE GENOMIC DNA]</scope>
    <source>
        <strain evidence="2 3">CBS 309.79</strain>
    </source>
</reference>
<dbReference type="Proteomes" id="UP000305067">
    <property type="component" value="Unassembled WGS sequence"/>
</dbReference>
<accession>A0A5C3QC14</accession>